<sequence>MSKAEIDILSKKIMDKLNRLSEETFSKSLSIKKEFLSSLDSDEIVLLHKRLNELRKEIPNEEMDSLFYTNLIMTDLVLIAFSPKEIKLSD</sequence>
<name>A0ABC9TID5_ENTFL</name>
<comment type="caution">
    <text evidence="1">The sequence shown here is derived from an EMBL/GenBank/DDBJ whole genome shotgun (WGS) entry which is preliminary data.</text>
</comment>
<dbReference type="RefSeq" id="WP_016627614.1">
    <property type="nucleotide sequence ID" value="NZ_KE351851.1"/>
</dbReference>
<evidence type="ECO:0000313" key="1">
    <source>
        <dbReference type="EMBL" id="EPI05076.1"/>
    </source>
</evidence>
<dbReference type="AlphaFoldDB" id="A0ABC9TID5"/>
<protein>
    <submittedName>
        <fullName evidence="1">Uncharacterized protein</fullName>
    </submittedName>
</protein>
<gene>
    <name evidence="1" type="ORF">D358_02543</name>
</gene>
<proteinExistence type="predicted"/>
<dbReference type="EMBL" id="ATIR01000098">
    <property type="protein sequence ID" value="EPI05076.1"/>
    <property type="molecule type" value="Genomic_DNA"/>
</dbReference>
<reference evidence="1 2" key="1">
    <citation type="submission" date="2013-06" db="EMBL/GenBank/DDBJ databases">
        <authorList>
            <person name="Weinstock G."/>
            <person name="Sodergren E."/>
            <person name="Lobos E.A."/>
            <person name="Fulton L."/>
            <person name="Fulton R."/>
            <person name="Courtney L."/>
            <person name="Fronick C."/>
            <person name="O'Laughlin M."/>
            <person name="Godfrey J."/>
            <person name="Wilson R.M."/>
            <person name="Miner T."/>
            <person name="Farmer C."/>
            <person name="Delehaunty K."/>
            <person name="Cordes M."/>
            <person name="Minx P."/>
            <person name="Tomlinson C."/>
            <person name="Chen J."/>
            <person name="Wollam A."/>
            <person name="Pepin K.H."/>
            <person name="Bhonagiri V."/>
            <person name="Zhang X."/>
            <person name="Warren W."/>
            <person name="Mitreva M."/>
            <person name="Mardis E.R."/>
            <person name="Wilson R.K."/>
        </authorList>
    </citation>
    <scope>NUCLEOTIDE SEQUENCE [LARGE SCALE GENOMIC DNA]</scope>
    <source>
        <strain evidence="1 2">RP2S-4</strain>
    </source>
</reference>
<organism evidence="1 2">
    <name type="scientific">Enterococcus faecalis RP2S-4</name>
    <dbReference type="NCBI Taxonomy" id="1244145"/>
    <lineage>
        <taxon>Bacteria</taxon>
        <taxon>Bacillati</taxon>
        <taxon>Bacillota</taxon>
        <taxon>Bacilli</taxon>
        <taxon>Lactobacillales</taxon>
        <taxon>Enterococcaceae</taxon>
        <taxon>Enterococcus</taxon>
    </lineage>
</organism>
<evidence type="ECO:0000313" key="2">
    <source>
        <dbReference type="Proteomes" id="UP000015750"/>
    </source>
</evidence>
<dbReference type="Proteomes" id="UP000015750">
    <property type="component" value="Unassembled WGS sequence"/>
</dbReference>
<accession>A0ABC9TID5</accession>